<name>A0A9D4LGA5_DREPO</name>
<dbReference type="EMBL" id="JAIWYP010000003">
    <property type="protein sequence ID" value="KAH3857526.1"/>
    <property type="molecule type" value="Genomic_DNA"/>
</dbReference>
<evidence type="ECO:0000256" key="1">
    <source>
        <dbReference type="SAM" id="MobiDB-lite"/>
    </source>
</evidence>
<feature type="region of interest" description="Disordered" evidence="1">
    <location>
        <begin position="1"/>
        <end position="56"/>
    </location>
</feature>
<comment type="caution">
    <text evidence="2">The sequence shown here is derived from an EMBL/GenBank/DDBJ whole genome shotgun (WGS) entry which is preliminary data.</text>
</comment>
<gene>
    <name evidence="2" type="ORF">DPMN_100135</name>
</gene>
<sequence>MLCTNERPHERTDRRTNERRDGRTKERTNGRISELTNEQTDGLGRVSMHPCPRSGSAFRVRVPYTDTEFRVREKSLGRVREKSLTERFFTDAIRGRKMRTRNADTWNRSNRFQPVRFFRGHGHTECGRGDMETRP</sequence>
<accession>A0A9D4LGA5</accession>
<evidence type="ECO:0000313" key="3">
    <source>
        <dbReference type="Proteomes" id="UP000828390"/>
    </source>
</evidence>
<reference evidence="2" key="1">
    <citation type="journal article" date="2019" name="bioRxiv">
        <title>The Genome of the Zebra Mussel, Dreissena polymorpha: A Resource for Invasive Species Research.</title>
        <authorList>
            <person name="McCartney M.A."/>
            <person name="Auch B."/>
            <person name="Kono T."/>
            <person name="Mallez S."/>
            <person name="Zhang Y."/>
            <person name="Obille A."/>
            <person name="Becker A."/>
            <person name="Abrahante J.E."/>
            <person name="Garbe J."/>
            <person name="Badalamenti J.P."/>
            <person name="Herman A."/>
            <person name="Mangelson H."/>
            <person name="Liachko I."/>
            <person name="Sullivan S."/>
            <person name="Sone E.D."/>
            <person name="Koren S."/>
            <person name="Silverstein K.A.T."/>
            <person name="Beckman K.B."/>
            <person name="Gohl D.M."/>
        </authorList>
    </citation>
    <scope>NUCLEOTIDE SEQUENCE</scope>
    <source>
        <strain evidence="2">Duluth1</strain>
        <tissue evidence="2">Whole animal</tissue>
    </source>
</reference>
<keyword evidence="3" id="KW-1185">Reference proteome</keyword>
<dbReference type="Proteomes" id="UP000828390">
    <property type="component" value="Unassembled WGS sequence"/>
</dbReference>
<dbReference type="AlphaFoldDB" id="A0A9D4LGA5"/>
<evidence type="ECO:0000313" key="2">
    <source>
        <dbReference type="EMBL" id="KAH3857526.1"/>
    </source>
</evidence>
<reference evidence="2" key="2">
    <citation type="submission" date="2020-11" db="EMBL/GenBank/DDBJ databases">
        <authorList>
            <person name="McCartney M.A."/>
            <person name="Auch B."/>
            <person name="Kono T."/>
            <person name="Mallez S."/>
            <person name="Becker A."/>
            <person name="Gohl D.M."/>
            <person name="Silverstein K.A.T."/>
            <person name="Koren S."/>
            <person name="Bechman K.B."/>
            <person name="Herman A."/>
            <person name="Abrahante J.E."/>
            <person name="Garbe J."/>
        </authorList>
    </citation>
    <scope>NUCLEOTIDE SEQUENCE</scope>
    <source>
        <strain evidence="2">Duluth1</strain>
        <tissue evidence="2">Whole animal</tissue>
    </source>
</reference>
<organism evidence="2 3">
    <name type="scientific">Dreissena polymorpha</name>
    <name type="common">Zebra mussel</name>
    <name type="synonym">Mytilus polymorpha</name>
    <dbReference type="NCBI Taxonomy" id="45954"/>
    <lineage>
        <taxon>Eukaryota</taxon>
        <taxon>Metazoa</taxon>
        <taxon>Spiralia</taxon>
        <taxon>Lophotrochozoa</taxon>
        <taxon>Mollusca</taxon>
        <taxon>Bivalvia</taxon>
        <taxon>Autobranchia</taxon>
        <taxon>Heteroconchia</taxon>
        <taxon>Euheterodonta</taxon>
        <taxon>Imparidentia</taxon>
        <taxon>Neoheterodontei</taxon>
        <taxon>Myida</taxon>
        <taxon>Dreissenoidea</taxon>
        <taxon>Dreissenidae</taxon>
        <taxon>Dreissena</taxon>
    </lineage>
</organism>
<feature type="compositionally biased region" description="Basic and acidic residues" evidence="1">
    <location>
        <begin position="1"/>
        <end position="29"/>
    </location>
</feature>
<proteinExistence type="predicted"/>
<protein>
    <submittedName>
        <fullName evidence="2">Uncharacterized protein</fullName>
    </submittedName>
</protein>
<feature type="compositionally biased region" description="Polar residues" evidence="1">
    <location>
        <begin position="30"/>
        <end position="40"/>
    </location>
</feature>